<keyword evidence="5" id="KW-1185">Reference proteome</keyword>
<dbReference type="InterPro" id="IPR001279">
    <property type="entry name" value="Metallo-B-lactamas"/>
</dbReference>
<feature type="compositionally biased region" description="Basic and acidic residues" evidence="2">
    <location>
        <begin position="13"/>
        <end position="23"/>
    </location>
</feature>
<dbReference type="AlphaFoldDB" id="A0AA40EME9"/>
<organism evidence="4 5">
    <name type="scientific">Apiosordaria backusii</name>
    <dbReference type="NCBI Taxonomy" id="314023"/>
    <lineage>
        <taxon>Eukaryota</taxon>
        <taxon>Fungi</taxon>
        <taxon>Dikarya</taxon>
        <taxon>Ascomycota</taxon>
        <taxon>Pezizomycotina</taxon>
        <taxon>Sordariomycetes</taxon>
        <taxon>Sordariomycetidae</taxon>
        <taxon>Sordariales</taxon>
        <taxon>Lasiosphaeriaceae</taxon>
        <taxon>Apiosordaria</taxon>
    </lineage>
</organism>
<dbReference type="GO" id="GO:0070290">
    <property type="term" value="F:N-acylphosphatidylethanolamine-specific phospholipase D activity"/>
    <property type="evidence" value="ECO:0007669"/>
    <property type="project" value="InterPro"/>
</dbReference>
<dbReference type="InterPro" id="IPR024884">
    <property type="entry name" value="NAPE-PLD"/>
</dbReference>
<dbReference type="PANTHER" id="PTHR15032:SF4">
    <property type="entry name" value="N-ACYL-PHOSPHATIDYLETHANOLAMINE-HYDROLYZING PHOSPHOLIPASE D"/>
    <property type="match status" value="1"/>
</dbReference>
<comment type="caution">
    <text evidence="4">The sequence shown here is derived from an EMBL/GenBank/DDBJ whole genome shotgun (WGS) entry which is preliminary data.</text>
</comment>
<dbReference type="Gene3D" id="3.60.15.10">
    <property type="entry name" value="Ribonuclease Z/Hydroxyacylglutathione hydrolase-like"/>
    <property type="match status" value="1"/>
</dbReference>
<name>A0AA40EME9_9PEZI</name>
<dbReference type="GO" id="GO:0005737">
    <property type="term" value="C:cytoplasm"/>
    <property type="evidence" value="ECO:0007669"/>
    <property type="project" value="TreeGrafter"/>
</dbReference>
<evidence type="ECO:0000313" key="4">
    <source>
        <dbReference type="EMBL" id="KAK0741978.1"/>
    </source>
</evidence>
<feature type="binding site" evidence="1">
    <location>
        <position position="167"/>
    </location>
    <ligand>
        <name>an N-acyl-1,2-diacyl-sn-glycero-3-phosphoethanolamine</name>
        <dbReference type="ChEBI" id="CHEBI:62537"/>
    </ligand>
</feature>
<evidence type="ECO:0000256" key="2">
    <source>
        <dbReference type="SAM" id="MobiDB-lite"/>
    </source>
</evidence>
<protein>
    <submittedName>
        <fullName evidence="4">Beta-lactamase superfamily domain-containing protein</fullName>
    </submittedName>
</protein>
<dbReference type="PANTHER" id="PTHR15032">
    <property type="entry name" value="N-ACYL-PHOSPHATIDYLETHANOLAMINE-HYDROLYZING PHOSPHOLIPASE D"/>
    <property type="match status" value="1"/>
</dbReference>
<feature type="region of interest" description="Disordered" evidence="2">
    <location>
        <begin position="1"/>
        <end position="28"/>
    </location>
</feature>
<dbReference type="InterPro" id="IPR036866">
    <property type="entry name" value="RibonucZ/Hydroxyglut_hydro"/>
</dbReference>
<sequence>MDSEYLSTVTKVTDTKAPSESRTKPHHVFSSDGKRVRKFRNTHPSWDQYYDGSIFPILFRVLWMKLTGNLPTPNTSSHTIPIYRPSFLPARQSQNEKLRATWLGHACYYLEFPSGIRVLFDPVFEDHCAPTFFGGLLGLGPKRYTPPPCAISDLPVVDAVVISHSHYDHLSAPSIKELKKYHPNAHYFVGIGLGKWFTKTGKIDSGKVTEMDWWDDVDLTLSPSNNSEGESIQARISCLPAQHSSGRTPFNKDATLWCSWAVSSGSKSAYFAGDTGYRALPLSNPIKQSADEVPYASIRHLPSCPSFAQIGLLRGPFDMGLIPIGAYKPRQYMSCVHSSPEDAVEIFRDTRCKKGLGMHWGTWALTFEEVEEPPRLLRQALKNRGMDEQVFGVVGIGETREV</sequence>
<evidence type="ECO:0000256" key="1">
    <source>
        <dbReference type="PIRSR" id="PIRSR038896-50"/>
    </source>
</evidence>
<accession>A0AA40EME9</accession>
<evidence type="ECO:0000259" key="3">
    <source>
        <dbReference type="Pfam" id="PF12706"/>
    </source>
</evidence>
<dbReference type="Pfam" id="PF12706">
    <property type="entry name" value="Lactamase_B_2"/>
    <property type="match status" value="1"/>
</dbReference>
<proteinExistence type="predicted"/>
<dbReference type="EMBL" id="JAUKTV010000003">
    <property type="protein sequence ID" value="KAK0741978.1"/>
    <property type="molecule type" value="Genomic_DNA"/>
</dbReference>
<reference evidence="4" key="1">
    <citation type="submission" date="2023-06" db="EMBL/GenBank/DDBJ databases">
        <title>Genome-scale phylogeny and comparative genomics of the fungal order Sordariales.</title>
        <authorList>
            <consortium name="Lawrence Berkeley National Laboratory"/>
            <person name="Hensen N."/>
            <person name="Bonometti L."/>
            <person name="Westerberg I."/>
            <person name="Brannstrom I.O."/>
            <person name="Guillou S."/>
            <person name="Cros-Aarteil S."/>
            <person name="Calhoun S."/>
            <person name="Haridas S."/>
            <person name="Kuo A."/>
            <person name="Mondo S."/>
            <person name="Pangilinan J."/>
            <person name="Riley R."/>
            <person name="Labutti K."/>
            <person name="Andreopoulos B."/>
            <person name="Lipzen A."/>
            <person name="Chen C."/>
            <person name="Yanf M."/>
            <person name="Daum C."/>
            <person name="Ng V."/>
            <person name="Clum A."/>
            <person name="Steindorff A."/>
            <person name="Ohm R."/>
            <person name="Martin F."/>
            <person name="Silar P."/>
            <person name="Natvig D."/>
            <person name="Lalanne C."/>
            <person name="Gautier V."/>
            <person name="Ament-Velasquez S.L."/>
            <person name="Kruys A."/>
            <person name="Hutchinson M.I."/>
            <person name="Powell A.J."/>
            <person name="Barry K."/>
            <person name="Miller A.N."/>
            <person name="Grigoriev I.V."/>
            <person name="Debuchy R."/>
            <person name="Gladieux P."/>
            <person name="Thoren M.H."/>
            <person name="Johannesson H."/>
        </authorList>
    </citation>
    <scope>NUCLEOTIDE SEQUENCE</scope>
    <source>
        <strain evidence="4">CBS 540.89</strain>
    </source>
</reference>
<dbReference type="GO" id="GO:0070291">
    <property type="term" value="P:N-acylethanolamine metabolic process"/>
    <property type="evidence" value="ECO:0007669"/>
    <property type="project" value="TreeGrafter"/>
</dbReference>
<feature type="compositionally biased region" description="Polar residues" evidence="2">
    <location>
        <begin position="1"/>
        <end position="12"/>
    </location>
</feature>
<dbReference type="GO" id="GO:0008270">
    <property type="term" value="F:zinc ion binding"/>
    <property type="evidence" value="ECO:0007669"/>
    <property type="project" value="InterPro"/>
</dbReference>
<feature type="binding site" evidence="1">
    <location>
        <position position="337"/>
    </location>
    <ligand>
        <name>an N-acyl-1,2-diacyl-sn-glycero-3-phosphoethanolamine</name>
        <dbReference type="ChEBI" id="CHEBI:62537"/>
    </ligand>
</feature>
<evidence type="ECO:0000313" key="5">
    <source>
        <dbReference type="Proteomes" id="UP001172159"/>
    </source>
</evidence>
<dbReference type="Proteomes" id="UP001172159">
    <property type="component" value="Unassembled WGS sequence"/>
</dbReference>
<gene>
    <name evidence="4" type="ORF">B0T21DRAFT_123027</name>
</gene>
<dbReference type="PIRSF" id="PIRSF038896">
    <property type="entry name" value="NAPE-PLD"/>
    <property type="match status" value="1"/>
</dbReference>
<dbReference type="GO" id="GO:0070292">
    <property type="term" value="P:N-acylphosphatidylethanolamine metabolic process"/>
    <property type="evidence" value="ECO:0007669"/>
    <property type="project" value="TreeGrafter"/>
</dbReference>
<feature type="domain" description="Metallo-beta-lactamase" evidence="3">
    <location>
        <begin position="117"/>
        <end position="277"/>
    </location>
</feature>
<dbReference type="SUPFAM" id="SSF56281">
    <property type="entry name" value="Metallo-hydrolase/oxidoreductase"/>
    <property type="match status" value="1"/>
</dbReference>